<name>A0A448WK56_9PLAT</name>
<evidence type="ECO:0000313" key="2">
    <source>
        <dbReference type="Proteomes" id="UP000784294"/>
    </source>
</evidence>
<organism evidence="1 2">
    <name type="scientific">Protopolystoma xenopodis</name>
    <dbReference type="NCBI Taxonomy" id="117903"/>
    <lineage>
        <taxon>Eukaryota</taxon>
        <taxon>Metazoa</taxon>
        <taxon>Spiralia</taxon>
        <taxon>Lophotrochozoa</taxon>
        <taxon>Platyhelminthes</taxon>
        <taxon>Monogenea</taxon>
        <taxon>Polyopisthocotylea</taxon>
        <taxon>Polystomatidea</taxon>
        <taxon>Polystomatidae</taxon>
        <taxon>Protopolystoma</taxon>
    </lineage>
</organism>
<dbReference type="EMBL" id="CAAALY010018612">
    <property type="protein sequence ID" value="VEL13694.1"/>
    <property type="molecule type" value="Genomic_DNA"/>
</dbReference>
<reference evidence="1" key="1">
    <citation type="submission" date="2018-11" db="EMBL/GenBank/DDBJ databases">
        <authorList>
            <consortium name="Pathogen Informatics"/>
        </authorList>
    </citation>
    <scope>NUCLEOTIDE SEQUENCE</scope>
</reference>
<keyword evidence="2" id="KW-1185">Reference proteome</keyword>
<comment type="caution">
    <text evidence="1">The sequence shown here is derived from an EMBL/GenBank/DDBJ whole genome shotgun (WGS) entry which is preliminary data.</text>
</comment>
<evidence type="ECO:0000313" key="1">
    <source>
        <dbReference type="EMBL" id="VEL13694.1"/>
    </source>
</evidence>
<dbReference type="Proteomes" id="UP000784294">
    <property type="component" value="Unassembled WGS sequence"/>
</dbReference>
<proteinExistence type="predicted"/>
<dbReference type="AlphaFoldDB" id="A0A448WK56"/>
<protein>
    <submittedName>
        <fullName evidence="1">Uncharacterized protein</fullName>
    </submittedName>
</protein>
<accession>A0A448WK56</accession>
<gene>
    <name evidence="1" type="ORF">PXEA_LOCUS7134</name>
</gene>
<sequence length="91" mass="10292">MTQIPTFLRTFNIFHVLDDFEEYYVLESSNGFDCLDDHKDVCHANGLRNFWCFDEFDDYEEVPTAVSIVGIISPVPTASMASTSPKFAATT</sequence>